<protein>
    <submittedName>
        <fullName evidence="1">Uncharacterized protein</fullName>
    </submittedName>
</protein>
<evidence type="ECO:0000313" key="2">
    <source>
        <dbReference type="Proteomes" id="UP000828390"/>
    </source>
</evidence>
<evidence type="ECO:0000313" key="1">
    <source>
        <dbReference type="EMBL" id="KAH3825319.1"/>
    </source>
</evidence>
<keyword evidence="2" id="KW-1185">Reference proteome</keyword>
<accession>A0A9D4JWA7</accession>
<name>A0A9D4JWA7_DREPO</name>
<sequence>MSVEEKLLRTSITTSLSVNDCKQCQLRTSMTSRCIIVGGPAFFEEQSAYYTEEQPMYYSVNNAIEGQPFYYSVNHIIVDQAVYYSVNHGVGVGGGGRARGMVWVESIVVCQYQ</sequence>
<reference evidence="1" key="1">
    <citation type="journal article" date="2019" name="bioRxiv">
        <title>The Genome of the Zebra Mussel, Dreissena polymorpha: A Resource for Invasive Species Research.</title>
        <authorList>
            <person name="McCartney M.A."/>
            <person name="Auch B."/>
            <person name="Kono T."/>
            <person name="Mallez S."/>
            <person name="Zhang Y."/>
            <person name="Obille A."/>
            <person name="Becker A."/>
            <person name="Abrahante J.E."/>
            <person name="Garbe J."/>
            <person name="Badalamenti J.P."/>
            <person name="Herman A."/>
            <person name="Mangelson H."/>
            <person name="Liachko I."/>
            <person name="Sullivan S."/>
            <person name="Sone E.D."/>
            <person name="Koren S."/>
            <person name="Silverstein K.A.T."/>
            <person name="Beckman K.B."/>
            <person name="Gohl D.M."/>
        </authorList>
    </citation>
    <scope>NUCLEOTIDE SEQUENCE</scope>
    <source>
        <strain evidence="1">Duluth1</strain>
        <tissue evidence="1">Whole animal</tissue>
    </source>
</reference>
<dbReference type="AlphaFoldDB" id="A0A9D4JWA7"/>
<comment type="caution">
    <text evidence="1">The sequence shown here is derived from an EMBL/GenBank/DDBJ whole genome shotgun (WGS) entry which is preliminary data.</text>
</comment>
<organism evidence="1 2">
    <name type="scientific">Dreissena polymorpha</name>
    <name type="common">Zebra mussel</name>
    <name type="synonym">Mytilus polymorpha</name>
    <dbReference type="NCBI Taxonomy" id="45954"/>
    <lineage>
        <taxon>Eukaryota</taxon>
        <taxon>Metazoa</taxon>
        <taxon>Spiralia</taxon>
        <taxon>Lophotrochozoa</taxon>
        <taxon>Mollusca</taxon>
        <taxon>Bivalvia</taxon>
        <taxon>Autobranchia</taxon>
        <taxon>Heteroconchia</taxon>
        <taxon>Euheterodonta</taxon>
        <taxon>Imparidentia</taxon>
        <taxon>Neoheterodontei</taxon>
        <taxon>Myida</taxon>
        <taxon>Dreissenoidea</taxon>
        <taxon>Dreissenidae</taxon>
        <taxon>Dreissena</taxon>
    </lineage>
</organism>
<gene>
    <name evidence="1" type="ORF">DPMN_127193</name>
</gene>
<reference evidence="1" key="2">
    <citation type="submission" date="2020-11" db="EMBL/GenBank/DDBJ databases">
        <authorList>
            <person name="McCartney M.A."/>
            <person name="Auch B."/>
            <person name="Kono T."/>
            <person name="Mallez S."/>
            <person name="Becker A."/>
            <person name="Gohl D.M."/>
            <person name="Silverstein K.A.T."/>
            <person name="Koren S."/>
            <person name="Bechman K.B."/>
            <person name="Herman A."/>
            <person name="Abrahante J.E."/>
            <person name="Garbe J."/>
        </authorList>
    </citation>
    <scope>NUCLEOTIDE SEQUENCE</scope>
    <source>
        <strain evidence="1">Duluth1</strain>
        <tissue evidence="1">Whole animal</tissue>
    </source>
</reference>
<dbReference type="Proteomes" id="UP000828390">
    <property type="component" value="Unassembled WGS sequence"/>
</dbReference>
<proteinExistence type="predicted"/>
<dbReference type="EMBL" id="JAIWYP010000005">
    <property type="protein sequence ID" value="KAH3825319.1"/>
    <property type="molecule type" value="Genomic_DNA"/>
</dbReference>